<dbReference type="Proteomes" id="UP001165498">
    <property type="component" value="Unassembled WGS sequence"/>
</dbReference>
<proteinExistence type="predicted"/>
<protein>
    <submittedName>
        <fullName evidence="1">Uncharacterized protein</fullName>
    </submittedName>
</protein>
<comment type="caution">
    <text evidence="1">The sequence shown here is derived from an EMBL/GenBank/DDBJ whole genome shotgun (WGS) entry which is preliminary data.</text>
</comment>
<evidence type="ECO:0000313" key="2">
    <source>
        <dbReference type="Proteomes" id="UP001165498"/>
    </source>
</evidence>
<accession>A0ABT1QKR5</accession>
<reference evidence="1" key="1">
    <citation type="submission" date="2022-07" db="EMBL/GenBank/DDBJ databases">
        <title>Tahibacter sp., a new gammaproteobacterium isolated from the silt sample collected at pig farm.</title>
        <authorList>
            <person name="Chen H."/>
        </authorList>
    </citation>
    <scope>NUCLEOTIDE SEQUENCE</scope>
    <source>
        <strain evidence="1">P2K</strain>
    </source>
</reference>
<name>A0ABT1QKR5_9GAMM</name>
<gene>
    <name evidence="1" type="ORF">NM961_00045</name>
</gene>
<dbReference type="EMBL" id="JANFQO010000001">
    <property type="protein sequence ID" value="MCQ4163101.1"/>
    <property type="molecule type" value="Genomic_DNA"/>
</dbReference>
<organism evidence="1 2">
    <name type="scientific">Tahibacter harae</name>
    <dbReference type="NCBI Taxonomy" id="2963937"/>
    <lineage>
        <taxon>Bacteria</taxon>
        <taxon>Pseudomonadati</taxon>
        <taxon>Pseudomonadota</taxon>
        <taxon>Gammaproteobacteria</taxon>
        <taxon>Lysobacterales</taxon>
        <taxon>Rhodanobacteraceae</taxon>
        <taxon>Tahibacter</taxon>
    </lineage>
</organism>
<evidence type="ECO:0000313" key="1">
    <source>
        <dbReference type="EMBL" id="MCQ4163101.1"/>
    </source>
</evidence>
<keyword evidence="2" id="KW-1185">Reference proteome</keyword>
<sequence length="155" mass="16632">MAQNLISLTLSDADLAAIDGALATLEEKFVPLISLQPGEVRALAKMGDKSEAFCRQTLTILEQNPQVVPPSLNVAEAQADLRAVDQLRPRMARLERLSKRADDTVIALGSDILTAALEGYALLRVSGKGQGLESLRQGLSARFAKNRRAADPEPA</sequence>
<dbReference type="RefSeq" id="WP_255910083.1">
    <property type="nucleotide sequence ID" value="NZ_JANFQO010000001.1"/>
</dbReference>